<evidence type="ECO:0000313" key="2">
    <source>
        <dbReference type="Proteomes" id="UP001302274"/>
    </source>
</evidence>
<gene>
    <name evidence="1" type="ORF">SHI21_05260</name>
</gene>
<dbReference type="RefSeq" id="WP_323575206.1">
    <property type="nucleotide sequence ID" value="NZ_JAYGJQ010000001.1"/>
</dbReference>
<comment type="caution">
    <text evidence="1">The sequence shown here is derived from an EMBL/GenBank/DDBJ whole genome shotgun (WGS) entry which is preliminary data.</text>
</comment>
<organism evidence="1 2">
    <name type="scientific">Bacteriovorax antarcticus</name>
    <dbReference type="NCBI Taxonomy" id="3088717"/>
    <lineage>
        <taxon>Bacteria</taxon>
        <taxon>Pseudomonadati</taxon>
        <taxon>Bdellovibrionota</taxon>
        <taxon>Bacteriovoracia</taxon>
        <taxon>Bacteriovoracales</taxon>
        <taxon>Bacteriovoracaceae</taxon>
        <taxon>Bacteriovorax</taxon>
    </lineage>
</organism>
<accession>A0ABU5VRC8</accession>
<keyword evidence="2" id="KW-1185">Reference proteome</keyword>
<dbReference type="EMBL" id="JAYGJQ010000001">
    <property type="protein sequence ID" value="MEA9355594.1"/>
    <property type="molecule type" value="Genomic_DNA"/>
</dbReference>
<proteinExistence type="predicted"/>
<reference evidence="1 2" key="1">
    <citation type="submission" date="2023-11" db="EMBL/GenBank/DDBJ databases">
        <title>A Novel Polar Bacteriovorax (B. antarcticus) Isolated from the Biocrust in Antarctica.</title>
        <authorList>
            <person name="Mun W."/>
            <person name="Choi S.Y."/>
            <person name="Mitchell R.J."/>
        </authorList>
    </citation>
    <scope>NUCLEOTIDE SEQUENCE [LARGE SCALE GENOMIC DNA]</scope>
    <source>
        <strain evidence="1 2">PP10</strain>
    </source>
</reference>
<name>A0ABU5VRC8_9BACT</name>
<evidence type="ECO:0000313" key="1">
    <source>
        <dbReference type="EMBL" id="MEA9355594.1"/>
    </source>
</evidence>
<dbReference type="Proteomes" id="UP001302274">
    <property type="component" value="Unassembled WGS sequence"/>
</dbReference>
<protein>
    <recommendedName>
        <fullName evidence="3">HEAT repeat domain-containing protein</fullName>
    </recommendedName>
</protein>
<evidence type="ECO:0008006" key="3">
    <source>
        <dbReference type="Google" id="ProtNLM"/>
    </source>
</evidence>
<sequence length="298" mass="33287">MKKVLLPILFVIVVAGAWWNFSPRSSFTAPEVSSAATSAAPMKSPEEIVAADYEKIAKNLSAKNTSGDEWKQINNYSLTPEALVTSTNAKTYFKTAQSNVPDIFSCLKKDFCGMETRGENDAYFDDQKTPAHILLNRNLKIMKESLRKDGSLKSEVDWDLMKELATSGSDMLSVEALDIIREFDSESVKTDELIKVTQNLKGQARADALVRLSRKSNSTDKILLASEVEDIFANPNNDANTVISVLENLRNMSLGANASRALFHLCRFKVADDPQDRNWLMIKMLANKVNNEFEKMCN</sequence>